<dbReference type="KEGG" id="acad:UA74_15155"/>
<dbReference type="RefSeq" id="WP_075740892.1">
    <property type="nucleotide sequence ID" value="NZ_CP016076.1"/>
</dbReference>
<reference evidence="2" key="1">
    <citation type="submission" date="2016-06" db="EMBL/GenBank/DDBJ databases">
        <title>Complete genome sequence of Actinoalloteichus fjordicus DSM 46855 (=ADI127-17), type strain of the new species Actinoalloteichus fjordicus.</title>
        <authorList>
            <person name="Ruckert C."/>
            <person name="Nouioui I."/>
            <person name="Willmese J."/>
            <person name="van Wezel G."/>
            <person name="Klenk H.-P."/>
            <person name="Kalinowski J."/>
            <person name="Zotchev S.B."/>
        </authorList>
    </citation>
    <scope>NUCLEOTIDE SEQUENCE [LARGE SCALE GENOMIC DNA]</scope>
    <source>
        <strain evidence="2">ADI127-7</strain>
    </source>
</reference>
<gene>
    <name evidence="1" type="ORF">UA74_15155</name>
</gene>
<protein>
    <submittedName>
        <fullName evidence="1">Uncharacterized protein</fullName>
    </submittedName>
</protein>
<dbReference type="AlphaFoldDB" id="A0AAC9LDW9"/>
<name>A0AAC9LDW9_9PSEU</name>
<accession>A0AAC9LDW9</accession>
<dbReference type="Proteomes" id="UP000185511">
    <property type="component" value="Chromosome"/>
</dbReference>
<keyword evidence="2" id="KW-1185">Reference proteome</keyword>
<proteinExistence type="predicted"/>
<evidence type="ECO:0000313" key="2">
    <source>
        <dbReference type="Proteomes" id="UP000185511"/>
    </source>
</evidence>
<evidence type="ECO:0000313" key="1">
    <source>
        <dbReference type="EMBL" id="APU15084.1"/>
    </source>
</evidence>
<sequence length="74" mass="7763">MIGFPGGLRPRPDAACTCEPAWLALAVRLEDGTLIDVLPAATPGGLACLYAACCTRCAARYPHPFRVAPRTHAA</sequence>
<dbReference type="EMBL" id="CP016076">
    <property type="protein sequence ID" value="APU15084.1"/>
    <property type="molecule type" value="Genomic_DNA"/>
</dbReference>
<organism evidence="1 2">
    <name type="scientific">Actinoalloteichus fjordicus</name>
    <dbReference type="NCBI Taxonomy" id="1612552"/>
    <lineage>
        <taxon>Bacteria</taxon>
        <taxon>Bacillati</taxon>
        <taxon>Actinomycetota</taxon>
        <taxon>Actinomycetes</taxon>
        <taxon>Pseudonocardiales</taxon>
        <taxon>Pseudonocardiaceae</taxon>
        <taxon>Actinoalloteichus</taxon>
    </lineage>
</organism>